<dbReference type="Proteomes" id="UP000198571">
    <property type="component" value="Unassembled WGS sequence"/>
</dbReference>
<dbReference type="GO" id="GO:0006355">
    <property type="term" value="P:regulation of DNA-templated transcription"/>
    <property type="evidence" value="ECO:0007669"/>
    <property type="project" value="UniProtKB-UniRule"/>
</dbReference>
<organism evidence="11 12">
    <name type="scientific">Salipaludibacillus aurantiacus</name>
    <dbReference type="NCBI Taxonomy" id="1601833"/>
    <lineage>
        <taxon>Bacteria</taxon>
        <taxon>Bacillati</taxon>
        <taxon>Bacillota</taxon>
        <taxon>Bacilli</taxon>
        <taxon>Bacillales</taxon>
        <taxon>Bacillaceae</taxon>
    </lineage>
</organism>
<keyword evidence="3 8" id="KW-0678">Repressor</keyword>
<dbReference type="Pfam" id="PF17727">
    <property type="entry name" value="CtsR_C"/>
    <property type="match status" value="1"/>
</dbReference>
<dbReference type="InterPro" id="IPR008463">
    <property type="entry name" value="CtsR"/>
</dbReference>
<gene>
    <name evidence="11" type="ORF">SAMN05518684_109201</name>
</gene>
<dbReference type="Gene3D" id="1.10.1200.150">
    <property type="entry name" value="Transcriptional regulator CtsR, C-terminal domain"/>
    <property type="match status" value="1"/>
</dbReference>
<dbReference type="InterPro" id="IPR041473">
    <property type="entry name" value="CtsR_C"/>
</dbReference>
<dbReference type="STRING" id="1601833.SAMN05518684_109201"/>
<dbReference type="EMBL" id="FOGT01000009">
    <property type="protein sequence ID" value="SES17367.1"/>
    <property type="molecule type" value="Genomic_DNA"/>
</dbReference>
<keyword evidence="4 8" id="KW-0805">Transcription regulation</keyword>
<dbReference type="PIRSF" id="PIRSF010607">
    <property type="entry name" value="Txn_repr_CtsR"/>
    <property type="match status" value="1"/>
</dbReference>
<name>A0A1H9V801_9BACI</name>
<evidence type="ECO:0000256" key="6">
    <source>
        <dbReference type="ARBA" id="ARBA00023125"/>
    </source>
</evidence>
<evidence type="ECO:0000259" key="10">
    <source>
        <dbReference type="Pfam" id="PF17727"/>
    </source>
</evidence>
<dbReference type="InterPro" id="IPR041902">
    <property type="entry name" value="CtsR_N_sf"/>
</dbReference>
<sequence length="158" mass="18318">MRNISDLIEHYLKTILEGNREEVIEVKRSELAEQFDCVPSQINYVIRTRFTVEKGYMVESKRGGGGYIRIIKVKADNQLALFDQLIELSGNRVTQTAANNMIARLLEEEAVTQREANLMKSVMDREVIHIKLPFRDELRAQMLKAMLTALKYKEFNKP</sequence>
<keyword evidence="6 8" id="KW-0238">DNA-binding</keyword>
<evidence type="ECO:0000259" key="9">
    <source>
        <dbReference type="Pfam" id="PF05848"/>
    </source>
</evidence>
<proteinExistence type="inferred from homology"/>
<reference evidence="12" key="1">
    <citation type="submission" date="2016-10" db="EMBL/GenBank/DDBJ databases">
        <authorList>
            <person name="Varghese N."/>
            <person name="Submissions S."/>
        </authorList>
    </citation>
    <scope>NUCLEOTIDE SEQUENCE [LARGE SCALE GENOMIC DNA]</scope>
    <source>
        <strain evidence="12">S9</strain>
    </source>
</reference>
<feature type="domain" description="CtsR N-terminal HTH" evidence="9">
    <location>
        <begin position="3"/>
        <end position="74"/>
    </location>
</feature>
<dbReference type="InterPro" id="IPR040465">
    <property type="entry name" value="CtsR_N"/>
</dbReference>
<evidence type="ECO:0000256" key="4">
    <source>
        <dbReference type="ARBA" id="ARBA00023015"/>
    </source>
</evidence>
<keyword evidence="12" id="KW-1185">Reference proteome</keyword>
<dbReference type="OrthoDB" id="1680813at2"/>
<evidence type="ECO:0000256" key="3">
    <source>
        <dbReference type="ARBA" id="ARBA00022491"/>
    </source>
</evidence>
<dbReference type="Gene3D" id="3.30.56.130">
    <property type="entry name" value="Transcriptional regulator CtsR, winged HTH domain"/>
    <property type="match status" value="1"/>
</dbReference>
<accession>A0A1H9V801</accession>
<keyword evidence="5" id="KW-0346">Stress response</keyword>
<evidence type="ECO:0000313" key="11">
    <source>
        <dbReference type="EMBL" id="SES17367.1"/>
    </source>
</evidence>
<dbReference type="InterPro" id="IPR041908">
    <property type="entry name" value="CtsR_C_sf"/>
</dbReference>
<evidence type="ECO:0000256" key="2">
    <source>
        <dbReference type="ARBA" id="ARBA00014129"/>
    </source>
</evidence>
<dbReference type="GO" id="GO:0003677">
    <property type="term" value="F:DNA binding"/>
    <property type="evidence" value="ECO:0007669"/>
    <property type="project" value="UniProtKB-UniRule"/>
</dbReference>
<evidence type="ECO:0000256" key="5">
    <source>
        <dbReference type="ARBA" id="ARBA00023016"/>
    </source>
</evidence>
<protein>
    <recommendedName>
        <fullName evidence="2 8">Transcriptional regulator CtsR</fullName>
    </recommendedName>
</protein>
<evidence type="ECO:0000256" key="8">
    <source>
        <dbReference type="PIRNR" id="PIRNR010607"/>
    </source>
</evidence>
<dbReference type="AlphaFoldDB" id="A0A1H9V801"/>
<evidence type="ECO:0000256" key="1">
    <source>
        <dbReference type="ARBA" id="ARBA00010189"/>
    </source>
</evidence>
<dbReference type="RefSeq" id="WP_093052753.1">
    <property type="nucleotide sequence ID" value="NZ_FOGT01000009.1"/>
</dbReference>
<evidence type="ECO:0000313" key="12">
    <source>
        <dbReference type="Proteomes" id="UP000198571"/>
    </source>
</evidence>
<feature type="domain" description="CtsR C-terminal dimerization" evidence="10">
    <location>
        <begin position="80"/>
        <end position="148"/>
    </location>
</feature>
<dbReference type="FunFam" id="3.30.56.130:FF:000001">
    <property type="entry name" value="Transcriptional regulator CtsR"/>
    <property type="match status" value="1"/>
</dbReference>
<keyword evidence="7 8" id="KW-0804">Transcription</keyword>
<evidence type="ECO:0000256" key="7">
    <source>
        <dbReference type="ARBA" id="ARBA00023163"/>
    </source>
</evidence>
<dbReference type="Pfam" id="PF05848">
    <property type="entry name" value="CtsR"/>
    <property type="match status" value="1"/>
</dbReference>
<comment type="similarity">
    <text evidence="1 8">Belongs to the CtsR family.</text>
</comment>